<keyword evidence="9" id="KW-0378">Hydrolase</keyword>
<evidence type="ECO:0000256" key="14">
    <source>
        <dbReference type="ARBA" id="ARBA00023242"/>
    </source>
</evidence>
<evidence type="ECO:0000256" key="12">
    <source>
        <dbReference type="ARBA" id="ARBA00023015"/>
    </source>
</evidence>
<dbReference type="InterPro" id="IPR039637">
    <property type="entry name" value="CNOT7/CNOT8/Pop2"/>
</dbReference>
<keyword evidence="8" id="KW-0479">Metal-binding</keyword>
<dbReference type="PANTHER" id="PTHR10797">
    <property type="entry name" value="CCR4-NOT TRANSCRIPTION COMPLEX SUBUNIT"/>
    <property type="match status" value="1"/>
</dbReference>
<comment type="catalytic activity">
    <reaction evidence="1">
        <text>Exonucleolytic cleavage of poly(A) to 5'-AMP.</text>
        <dbReference type="EC" id="3.1.13.4"/>
    </reaction>
</comment>
<keyword evidence="13" id="KW-0804">Transcription</keyword>
<dbReference type="GO" id="GO:0004535">
    <property type="term" value="F:poly(A)-specific ribonuclease activity"/>
    <property type="evidence" value="ECO:0007669"/>
    <property type="project" value="UniProtKB-EC"/>
</dbReference>
<protein>
    <recommendedName>
        <fullName evidence="5">poly(A)-specific ribonuclease</fullName>
        <ecNumber evidence="5">3.1.13.4</ecNumber>
    </recommendedName>
</protein>
<evidence type="ECO:0000256" key="11">
    <source>
        <dbReference type="ARBA" id="ARBA00022884"/>
    </source>
</evidence>
<dbReference type="Proteomes" id="UP000887540">
    <property type="component" value="Unplaced"/>
</dbReference>
<keyword evidence="10" id="KW-0269">Exonuclease</keyword>
<proteinExistence type="inferred from homology"/>
<comment type="similarity">
    <text evidence="4">Belongs to the CAF1 family.</text>
</comment>
<dbReference type="InterPro" id="IPR006941">
    <property type="entry name" value="RNase_CAF1"/>
</dbReference>
<dbReference type="Gene3D" id="3.30.420.10">
    <property type="entry name" value="Ribonuclease H-like superfamily/Ribonuclease H"/>
    <property type="match status" value="1"/>
</dbReference>
<evidence type="ECO:0000313" key="15">
    <source>
        <dbReference type="Proteomes" id="UP000887540"/>
    </source>
</evidence>
<comment type="subcellular location">
    <subcellularLocation>
        <location evidence="3">Cytoplasm</location>
    </subcellularLocation>
    <subcellularLocation>
        <location evidence="2">Nucleus</location>
    </subcellularLocation>
</comment>
<dbReference type="GO" id="GO:0030014">
    <property type="term" value="C:CCR4-NOT complex"/>
    <property type="evidence" value="ECO:0007669"/>
    <property type="project" value="InterPro"/>
</dbReference>
<evidence type="ECO:0000256" key="5">
    <source>
        <dbReference type="ARBA" id="ARBA00012161"/>
    </source>
</evidence>
<keyword evidence="7" id="KW-0540">Nuclease</keyword>
<dbReference type="GO" id="GO:0005737">
    <property type="term" value="C:cytoplasm"/>
    <property type="evidence" value="ECO:0007669"/>
    <property type="project" value="UniProtKB-SubCell"/>
</dbReference>
<accession>A0A914EDC0</accession>
<dbReference type="WBParaSite" id="ACRNAN_scaffold698.g9660.t1">
    <property type="protein sequence ID" value="ACRNAN_scaffold698.g9660.t1"/>
    <property type="gene ID" value="ACRNAN_scaffold698.g9660"/>
</dbReference>
<evidence type="ECO:0000313" key="16">
    <source>
        <dbReference type="WBParaSite" id="ACRNAN_scaffold698.g9660.t1"/>
    </source>
</evidence>
<organism evidence="15 16">
    <name type="scientific">Acrobeloides nanus</name>
    <dbReference type="NCBI Taxonomy" id="290746"/>
    <lineage>
        <taxon>Eukaryota</taxon>
        <taxon>Metazoa</taxon>
        <taxon>Ecdysozoa</taxon>
        <taxon>Nematoda</taxon>
        <taxon>Chromadorea</taxon>
        <taxon>Rhabditida</taxon>
        <taxon>Tylenchina</taxon>
        <taxon>Cephalobomorpha</taxon>
        <taxon>Cephaloboidea</taxon>
        <taxon>Cephalobidae</taxon>
        <taxon>Acrobeloides</taxon>
    </lineage>
</organism>
<keyword evidence="11" id="KW-0694">RNA-binding</keyword>
<evidence type="ECO:0000256" key="8">
    <source>
        <dbReference type="ARBA" id="ARBA00022723"/>
    </source>
</evidence>
<dbReference type="GO" id="GO:0005634">
    <property type="term" value="C:nucleus"/>
    <property type="evidence" value="ECO:0007669"/>
    <property type="project" value="UniProtKB-SubCell"/>
</dbReference>
<dbReference type="AlphaFoldDB" id="A0A914EDC0"/>
<evidence type="ECO:0000256" key="10">
    <source>
        <dbReference type="ARBA" id="ARBA00022839"/>
    </source>
</evidence>
<dbReference type="Pfam" id="PF04857">
    <property type="entry name" value="CAF1"/>
    <property type="match status" value="2"/>
</dbReference>
<evidence type="ECO:0000256" key="1">
    <source>
        <dbReference type="ARBA" id="ARBA00001663"/>
    </source>
</evidence>
<evidence type="ECO:0000256" key="3">
    <source>
        <dbReference type="ARBA" id="ARBA00004496"/>
    </source>
</evidence>
<dbReference type="SUPFAM" id="SSF53098">
    <property type="entry name" value="Ribonuclease H-like"/>
    <property type="match status" value="1"/>
</dbReference>
<dbReference type="InterPro" id="IPR012337">
    <property type="entry name" value="RNaseH-like_sf"/>
</dbReference>
<dbReference type="InterPro" id="IPR036397">
    <property type="entry name" value="RNaseH_sf"/>
</dbReference>
<dbReference type="GO" id="GO:0003723">
    <property type="term" value="F:RNA binding"/>
    <property type="evidence" value="ECO:0007669"/>
    <property type="project" value="UniProtKB-KW"/>
</dbReference>
<name>A0A914EDC0_9BILA</name>
<dbReference type="GO" id="GO:0046872">
    <property type="term" value="F:metal ion binding"/>
    <property type="evidence" value="ECO:0007669"/>
    <property type="project" value="UniProtKB-KW"/>
</dbReference>
<evidence type="ECO:0000256" key="2">
    <source>
        <dbReference type="ARBA" id="ARBA00004123"/>
    </source>
</evidence>
<reference evidence="16" key="1">
    <citation type="submission" date="2022-11" db="UniProtKB">
        <authorList>
            <consortium name="WormBaseParasite"/>
        </authorList>
    </citation>
    <scope>IDENTIFICATION</scope>
</reference>
<keyword evidence="15" id="KW-1185">Reference proteome</keyword>
<dbReference type="EC" id="3.1.13.4" evidence="5"/>
<keyword evidence="6" id="KW-0963">Cytoplasm</keyword>
<evidence type="ECO:0000256" key="9">
    <source>
        <dbReference type="ARBA" id="ARBA00022801"/>
    </source>
</evidence>
<sequence>MIIQDTNHHDVTLHDVWAHNLEEEFAKLREIVYDYPFVAMDTEFPGVVMNPEGNFTSKADFNYKQVQCNVNKLKLIQVGLALVDSDGNFPPGNDIWQFNFEFSLYQDEYNTESIDVLKAAGIDFERHEHEGIRMEEFGELLTTSGLICKEKITWITFHSGYDFGYLIKTILNGPLPDNESSFFNFFKGYFPKSYDVKMLIRQPNTINILKGGLQECADQLQVPRIGRRHQAGSDALLTAQLFFKIKQLFFAENWDEVSEKVQGEMYGLGNTLSLLSIFHHLPAQLAMISNPSILLQNLCDPGMAMGIGENGSCSPSTATLLPDVSSTEASATNSDSSLCKFSTTTTEEKPYTVENSNIGIHMVLESGM</sequence>
<keyword evidence="12" id="KW-0805">Transcription regulation</keyword>
<evidence type="ECO:0000256" key="7">
    <source>
        <dbReference type="ARBA" id="ARBA00022722"/>
    </source>
</evidence>
<evidence type="ECO:0000256" key="13">
    <source>
        <dbReference type="ARBA" id="ARBA00023163"/>
    </source>
</evidence>
<evidence type="ECO:0000256" key="6">
    <source>
        <dbReference type="ARBA" id="ARBA00022490"/>
    </source>
</evidence>
<keyword evidence="14" id="KW-0539">Nucleus</keyword>
<evidence type="ECO:0000256" key="4">
    <source>
        <dbReference type="ARBA" id="ARBA00008372"/>
    </source>
</evidence>